<feature type="compositionally biased region" description="Pro residues" evidence="1">
    <location>
        <begin position="218"/>
        <end position="229"/>
    </location>
</feature>
<dbReference type="AlphaFoldDB" id="A0AAD6FQB1"/>
<dbReference type="Pfam" id="PF07117">
    <property type="entry name" value="DUF1373"/>
    <property type="match status" value="1"/>
</dbReference>
<feature type="region of interest" description="Disordered" evidence="1">
    <location>
        <begin position="182"/>
        <end position="229"/>
    </location>
</feature>
<dbReference type="Proteomes" id="UP001219934">
    <property type="component" value="Unassembled WGS sequence"/>
</dbReference>
<sequence length="229" mass="23960">MLNTSSLMASSCSQCALCSKVLGILFKESLRDTEVKQGIYINNMAALRGLSLRLSWISCLLVSSITCLPASKGYASNSPDGNSWMLASGSSYPSAGRREGSGSYPSFRGAYELPAAPGNDASGYANSGYSKGGSGSVGSARYYSESTDVDGSTTEPSSGGYVEEAPEPVFSDVSHLVPVHSYRSSSSYQRGRNMMVQSSDTPGDDLFPPAPSFKSSPEQPPNAPPKSGV</sequence>
<name>A0AAD6FQB1_9TELE</name>
<comment type="caution">
    <text evidence="2">The sequence shown here is derived from an EMBL/GenBank/DDBJ whole genome shotgun (WGS) entry which is preliminary data.</text>
</comment>
<accession>A0AAD6FQB1</accession>
<evidence type="ECO:0000256" key="1">
    <source>
        <dbReference type="SAM" id="MobiDB-lite"/>
    </source>
</evidence>
<feature type="compositionally biased region" description="Polar residues" evidence="1">
    <location>
        <begin position="144"/>
        <end position="157"/>
    </location>
</feature>
<evidence type="ECO:0000313" key="3">
    <source>
        <dbReference type="Proteomes" id="UP001219934"/>
    </source>
</evidence>
<proteinExistence type="predicted"/>
<keyword evidence="3" id="KW-1185">Reference proteome</keyword>
<gene>
    <name evidence="2" type="ORF">JOQ06_011951</name>
</gene>
<evidence type="ECO:0000313" key="2">
    <source>
        <dbReference type="EMBL" id="KAJ4942081.1"/>
    </source>
</evidence>
<dbReference type="InterPro" id="IPR009803">
    <property type="entry name" value="DUF1373"/>
</dbReference>
<organism evidence="2 3">
    <name type="scientific">Pogonophryne albipinna</name>
    <dbReference type="NCBI Taxonomy" id="1090488"/>
    <lineage>
        <taxon>Eukaryota</taxon>
        <taxon>Metazoa</taxon>
        <taxon>Chordata</taxon>
        <taxon>Craniata</taxon>
        <taxon>Vertebrata</taxon>
        <taxon>Euteleostomi</taxon>
        <taxon>Actinopterygii</taxon>
        <taxon>Neopterygii</taxon>
        <taxon>Teleostei</taxon>
        <taxon>Neoteleostei</taxon>
        <taxon>Acanthomorphata</taxon>
        <taxon>Eupercaria</taxon>
        <taxon>Perciformes</taxon>
        <taxon>Notothenioidei</taxon>
        <taxon>Pogonophryne</taxon>
    </lineage>
</organism>
<dbReference type="EMBL" id="JAPTMU010000006">
    <property type="protein sequence ID" value="KAJ4942081.1"/>
    <property type="molecule type" value="Genomic_DNA"/>
</dbReference>
<feature type="region of interest" description="Disordered" evidence="1">
    <location>
        <begin position="141"/>
        <end position="169"/>
    </location>
</feature>
<protein>
    <submittedName>
        <fullName evidence="2">Uncharacterized protein</fullName>
    </submittedName>
</protein>
<reference evidence="2" key="1">
    <citation type="submission" date="2022-11" db="EMBL/GenBank/DDBJ databases">
        <title>Chromosome-level genome of Pogonophryne albipinna.</title>
        <authorList>
            <person name="Jo E."/>
        </authorList>
    </citation>
    <scope>NUCLEOTIDE SEQUENCE</scope>
    <source>
        <strain evidence="2">SGF0006</strain>
        <tissue evidence="2">Muscle</tissue>
    </source>
</reference>